<dbReference type="Gene3D" id="1.20.5.190">
    <property type="match status" value="1"/>
</dbReference>
<evidence type="ECO:0000256" key="1">
    <source>
        <dbReference type="SAM" id="MobiDB-lite"/>
    </source>
</evidence>
<dbReference type="InterPro" id="IPR047579">
    <property type="entry name" value="DD_CABYR_SP17"/>
</dbReference>
<dbReference type="SMART" id="SM00015">
    <property type="entry name" value="IQ"/>
    <property type="match status" value="2"/>
</dbReference>
<dbReference type="Gene3D" id="1.20.890.10">
    <property type="entry name" value="cAMP-dependent protein kinase regulatory subunit, dimerization-anchoring domain"/>
    <property type="match status" value="1"/>
</dbReference>
<reference evidence="3" key="1">
    <citation type="submission" date="2022-03" db="EMBL/GenBank/DDBJ databases">
        <authorList>
            <person name="Tunstrom K."/>
        </authorList>
    </citation>
    <scope>NUCLEOTIDE SEQUENCE</scope>
</reference>
<dbReference type="InterPro" id="IPR000048">
    <property type="entry name" value="IQ_motif_EF-hand-BS"/>
</dbReference>
<keyword evidence="4" id="KW-1185">Reference proteome</keyword>
<protein>
    <recommendedName>
        <fullName evidence="2">RIIa domain-containing protein</fullName>
    </recommendedName>
</protein>
<sequence length="759" mass="85538">MNLRSSRVYTAPVPKMPPGLVELMEGLARDVLKNNPTDVYAFCADHMQKLLQIRDGSTTKNVPTLKQKIVFATKKVRDRAAQRRDEFDKKMQVLRRVQTDNFNEAEQYIQQNIVKISQNHLTCDTEHEIIAGLAKENFMPSEKVQDTDAQIVDASSDTNAQDNECLQRNELEHEVKLLTKHNIEKIAEQSSEIELSSKNNDKNSFEEKNIVNLDKVITSEDVQNKKNVLKQQEILEKEQSNAINSNNINNSITLLRDENVENNHLHDTLESSDKGTTESIECKQVGDLSNVEIVNVEINNEEYKENQKEHDSTEVQRNLEGDYSKIDGIKSGLDSKSRENNDKSTEEKHGNEKAFENNVVISEVIGFENNLEQNNERNMDAVDNNKYSDLTGHVHNSSMDLETAAITIQKVFRSFLFRNKTLSVDDPTNIDINLLIEDKKDDEAIMSNNNANKDRRPLGVNRMDTVLQTVNEEKSLSLSTDDSSTLSSAATIIQAHVRGFLVRNNYNNNKTVSSTSGIDSDAQSTTSLECDNDNHRNKTVLNIHIVPEGGHFMSRDESIITSMDLSVDGSPPSSTNLHPLGYDKSERRKLKREDAIQSISPPSCNSGKLSEDIDSVKEVMIDGNDDNIKCEPAIVANDNVMDMKKVLSASDALNDDNISTVVDTIKIEEDVDVRKDNSMNKSYHLNSSSQMTSDEMDVVTPHVTSEETMLSENVENNIKLMHSGEFHDVVLPTKVSRNDTSVVREFQNVLVYFLLWNNS</sequence>
<organism evidence="3 4">
    <name type="scientific">Euphydryas editha</name>
    <name type="common">Edith's checkerspot</name>
    <dbReference type="NCBI Taxonomy" id="104508"/>
    <lineage>
        <taxon>Eukaryota</taxon>
        <taxon>Metazoa</taxon>
        <taxon>Ecdysozoa</taxon>
        <taxon>Arthropoda</taxon>
        <taxon>Hexapoda</taxon>
        <taxon>Insecta</taxon>
        <taxon>Pterygota</taxon>
        <taxon>Neoptera</taxon>
        <taxon>Endopterygota</taxon>
        <taxon>Lepidoptera</taxon>
        <taxon>Glossata</taxon>
        <taxon>Ditrysia</taxon>
        <taxon>Papilionoidea</taxon>
        <taxon>Nymphalidae</taxon>
        <taxon>Nymphalinae</taxon>
        <taxon>Euphydryas</taxon>
    </lineage>
</organism>
<dbReference type="SUPFAM" id="SSF47391">
    <property type="entry name" value="Dimerization-anchoring domain of cAMP-dependent PK regulatory subunit"/>
    <property type="match status" value="1"/>
</dbReference>
<evidence type="ECO:0000313" key="3">
    <source>
        <dbReference type="EMBL" id="CAH2094614.1"/>
    </source>
</evidence>
<dbReference type="PROSITE" id="PS50096">
    <property type="entry name" value="IQ"/>
    <property type="match status" value="1"/>
</dbReference>
<dbReference type="Pfam" id="PF00612">
    <property type="entry name" value="IQ"/>
    <property type="match status" value="2"/>
</dbReference>
<dbReference type="CDD" id="cd12100">
    <property type="entry name" value="DD_CABYR_SP17"/>
    <property type="match status" value="1"/>
</dbReference>
<gene>
    <name evidence="3" type="ORF">EEDITHA_LOCUS10162</name>
</gene>
<feature type="region of interest" description="Disordered" evidence="1">
    <location>
        <begin position="302"/>
        <end position="352"/>
    </location>
</feature>
<proteinExistence type="predicted"/>
<feature type="domain" description="RIIa" evidence="2">
    <location>
        <begin position="18"/>
        <end position="55"/>
    </location>
</feature>
<dbReference type="EMBL" id="CAKOGL010000014">
    <property type="protein sequence ID" value="CAH2094614.1"/>
    <property type="molecule type" value="Genomic_DNA"/>
</dbReference>
<dbReference type="Proteomes" id="UP001153954">
    <property type="component" value="Unassembled WGS sequence"/>
</dbReference>
<dbReference type="AlphaFoldDB" id="A0AAU9UA77"/>
<evidence type="ECO:0000259" key="2">
    <source>
        <dbReference type="SMART" id="SM00394"/>
    </source>
</evidence>
<accession>A0AAU9UA77</accession>
<evidence type="ECO:0000313" key="4">
    <source>
        <dbReference type="Proteomes" id="UP001153954"/>
    </source>
</evidence>
<dbReference type="InterPro" id="IPR003117">
    <property type="entry name" value="cAMP_dep_PK_reg_su_I/II_a/b"/>
</dbReference>
<name>A0AAU9UA77_EUPED</name>
<comment type="caution">
    <text evidence="3">The sequence shown here is derived from an EMBL/GenBank/DDBJ whole genome shotgun (WGS) entry which is preliminary data.</text>
</comment>
<dbReference type="SMART" id="SM00394">
    <property type="entry name" value="RIIa"/>
    <property type="match status" value="1"/>
</dbReference>
<dbReference type="Pfam" id="PF02197">
    <property type="entry name" value="RIIa"/>
    <property type="match status" value="1"/>
</dbReference>